<dbReference type="AlphaFoldDB" id="A0A0E9SWX3"/>
<accession>A0A0E9SWX3</accession>
<organism evidence="1">
    <name type="scientific">Anguilla anguilla</name>
    <name type="common">European freshwater eel</name>
    <name type="synonym">Muraena anguilla</name>
    <dbReference type="NCBI Taxonomy" id="7936"/>
    <lineage>
        <taxon>Eukaryota</taxon>
        <taxon>Metazoa</taxon>
        <taxon>Chordata</taxon>
        <taxon>Craniata</taxon>
        <taxon>Vertebrata</taxon>
        <taxon>Euteleostomi</taxon>
        <taxon>Actinopterygii</taxon>
        <taxon>Neopterygii</taxon>
        <taxon>Teleostei</taxon>
        <taxon>Anguilliformes</taxon>
        <taxon>Anguillidae</taxon>
        <taxon>Anguilla</taxon>
    </lineage>
</organism>
<reference evidence="1" key="2">
    <citation type="journal article" date="2015" name="Fish Shellfish Immunol.">
        <title>Early steps in the European eel (Anguilla anguilla)-Vibrio vulnificus interaction in the gills: Role of the RtxA13 toxin.</title>
        <authorList>
            <person name="Callol A."/>
            <person name="Pajuelo D."/>
            <person name="Ebbesson L."/>
            <person name="Teles M."/>
            <person name="MacKenzie S."/>
            <person name="Amaro C."/>
        </authorList>
    </citation>
    <scope>NUCLEOTIDE SEQUENCE</scope>
</reference>
<dbReference type="EMBL" id="GBXM01062801">
    <property type="protein sequence ID" value="JAH45776.1"/>
    <property type="molecule type" value="Transcribed_RNA"/>
</dbReference>
<reference evidence="1" key="1">
    <citation type="submission" date="2014-11" db="EMBL/GenBank/DDBJ databases">
        <authorList>
            <person name="Amaro Gonzalez C."/>
        </authorList>
    </citation>
    <scope>NUCLEOTIDE SEQUENCE</scope>
</reference>
<protein>
    <submittedName>
        <fullName evidence="1">Uncharacterized protein</fullName>
    </submittedName>
</protein>
<name>A0A0E9SWX3_ANGAN</name>
<sequence>MDNRTLVSICYSVRMCTQVHHPLS</sequence>
<evidence type="ECO:0000313" key="1">
    <source>
        <dbReference type="EMBL" id="JAH45776.1"/>
    </source>
</evidence>
<proteinExistence type="predicted"/>